<feature type="transmembrane region" description="Helical" evidence="10">
    <location>
        <begin position="452"/>
        <end position="471"/>
    </location>
</feature>
<comment type="subcellular location">
    <subcellularLocation>
        <location evidence="1">Membrane</location>
        <topology evidence="1">Multi-pass membrane protein</topology>
    </subcellularLocation>
</comment>
<evidence type="ECO:0000256" key="9">
    <source>
        <dbReference type="ARBA" id="ARBA00023136"/>
    </source>
</evidence>
<dbReference type="GO" id="GO:0016020">
    <property type="term" value="C:membrane"/>
    <property type="evidence" value="ECO:0007669"/>
    <property type="project" value="UniProtKB-SubCell"/>
</dbReference>
<dbReference type="InterPro" id="IPR026082">
    <property type="entry name" value="ABCA"/>
</dbReference>
<dbReference type="PROSITE" id="PS00211">
    <property type="entry name" value="ABC_TRANSPORTER_1"/>
    <property type="match status" value="1"/>
</dbReference>
<evidence type="ECO:0000256" key="6">
    <source>
        <dbReference type="ARBA" id="ARBA00022741"/>
    </source>
</evidence>
<evidence type="ECO:0000256" key="4">
    <source>
        <dbReference type="ARBA" id="ARBA00022692"/>
    </source>
</evidence>
<dbReference type="InterPro" id="IPR013525">
    <property type="entry name" value="ABC2_TM"/>
</dbReference>
<dbReference type="Proteomes" id="UP000823405">
    <property type="component" value="Unassembled WGS sequence"/>
</dbReference>
<dbReference type="SMART" id="SM00382">
    <property type="entry name" value="AAA"/>
    <property type="match status" value="1"/>
</dbReference>
<comment type="caution">
    <text evidence="12">The sequence shown here is derived from an EMBL/GenBank/DDBJ whole genome shotgun (WGS) entry which is preliminary data.</text>
</comment>
<name>A0A9P6UL45_9FUNG</name>
<accession>A0A9P6UL45</accession>
<evidence type="ECO:0000256" key="2">
    <source>
        <dbReference type="ARBA" id="ARBA00008869"/>
    </source>
</evidence>
<feature type="transmembrane region" description="Helical" evidence="10">
    <location>
        <begin position="426"/>
        <end position="446"/>
    </location>
</feature>
<dbReference type="GO" id="GO:0005524">
    <property type="term" value="F:ATP binding"/>
    <property type="evidence" value="ECO:0007669"/>
    <property type="project" value="UniProtKB-KW"/>
</dbReference>
<evidence type="ECO:0000256" key="5">
    <source>
        <dbReference type="ARBA" id="ARBA00022737"/>
    </source>
</evidence>
<keyword evidence="5" id="KW-0677">Repeat</keyword>
<dbReference type="GO" id="GO:0005319">
    <property type="term" value="F:lipid transporter activity"/>
    <property type="evidence" value="ECO:0007669"/>
    <property type="project" value="TreeGrafter"/>
</dbReference>
<keyword evidence="7" id="KW-0067">ATP-binding</keyword>
<keyword evidence="8 10" id="KW-1133">Transmembrane helix</keyword>
<proteinExistence type="inferred from homology"/>
<keyword evidence="6" id="KW-0547">Nucleotide-binding</keyword>
<feature type="transmembrane region" description="Helical" evidence="10">
    <location>
        <begin position="394"/>
        <end position="414"/>
    </location>
</feature>
<dbReference type="GO" id="GO:0140359">
    <property type="term" value="F:ABC-type transporter activity"/>
    <property type="evidence" value="ECO:0007669"/>
    <property type="project" value="InterPro"/>
</dbReference>
<dbReference type="AlphaFoldDB" id="A0A9P6UL45"/>
<reference evidence="12" key="1">
    <citation type="journal article" date="2020" name="Fungal Divers.">
        <title>Resolving the Mortierellaceae phylogeny through synthesis of multi-gene phylogenetics and phylogenomics.</title>
        <authorList>
            <person name="Vandepol N."/>
            <person name="Liber J."/>
            <person name="Desiro A."/>
            <person name="Na H."/>
            <person name="Kennedy M."/>
            <person name="Barry K."/>
            <person name="Grigoriev I.V."/>
            <person name="Miller A.N."/>
            <person name="O'Donnell K."/>
            <person name="Stajich J.E."/>
            <person name="Bonito G."/>
        </authorList>
    </citation>
    <scope>NUCLEOTIDE SEQUENCE</scope>
    <source>
        <strain evidence="12">NVP60</strain>
    </source>
</reference>
<evidence type="ECO:0000256" key="10">
    <source>
        <dbReference type="SAM" id="Phobius"/>
    </source>
</evidence>
<feature type="transmembrane region" description="Helical" evidence="10">
    <location>
        <begin position="357"/>
        <end position="388"/>
    </location>
</feature>
<dbReference type="CDD" id="cd03263">
    <property type="entry name" value="ABC_subfamily_A"/>
    <property type="match status" value="1"/>
</dbReference>
<dbReference type="GO" id="GO:0016887">
    <property type="term" value="F:ATP hydrolysis activity"/>
    <property type="evidence" value="ECO:0007669"/>
    <property type="project" value="InterPro"/>
</dbReference>
<evidence type="ECO:0000256" key="7">
    <source>
        <dbReference type="ARBA" id="ARBA00022840"/>
    </source>
</evidence>
<keyword evidence="4 10" id="KW-0812">Transmembrane</keyword>
<dbReference type="PROSITE" id="PS50893">
    <property type="entry name" value="ABC_TRANSPORTER_2"/>
    <property type="match status" value="1"/>
</dbReference>
<dbReference type="OrthoDB" id="8061355at2759"/>
<evidence type="ECO:0000256" key="8">
    <source>
        <dbReference type="ARBA" id="ARBA00022989"/>
    </source>
</evidence>
<dbReference type="InterPro" id="IPR027417">
    <property type="entry name" value="P-loop_NTPase"/>
</dbReference>
<feature type="domain" description="ABC transporter" evidence="11">
    <location>
        <begin position="585"/>
        <end position="816"/>
    </location>
</feature>
<feature type="transmembrane region" description="Helical" evidence="10">
    <location>
        <begin position="492"/>
        <end position="514"/>
    </location>
</feature>
<dbReference type="Pfam" id="PF00005">
    <property type="entry name" value="ABC_tran"/>
    <property type="match status" value="1"/>
</dbReference>
<dbReference type="Pfam" id="PF12698">
    <property type="entry name" value="ABC2_membrane_3"/>
    <property type="match status" value="1"/>
</dbReference>
<evidence type="ECO:0000313" key="13">
    <source>
        <dbReference type="Proteomes" id="UP000823405"/>
    </source>
</evidence>
<dbReference type="Gene3D" id="3.40.50.300">
    <property type="entry name" value="P-loop containing nucleotide triphosphate hydrolases"/>
    <property type="match status" value="1"/>
</dbReference>
<gene>
    <name evidence="12" type="ORF">BGZ97_012978</name>
</gene>
<organism evidence="12 13">
    <name type="scientific">Linnemannia gamsii</name>
    <dbReference type="NCBI Taxonomy" id="64522"/>
    <lineage>
        <taxon>Eukaryota</taxon>
        <taxon>Fungi</taxon>
        <taxon>Fungi incertae sedis</taxon>
        <taxon>Mucoromycota</taxon>
        <taxon>Mortierellomycotina</taxon>
        <taxon>Mortierellomycetes</taxon>
        <taxon>Mortierellales</taxon>
        <taxon>Mortierellaceae</taxon>
        <taxon>Linnemannia</taxon>
    </lineage>
</organism>
<evidence type="ECO:0000256" key="3">
    <source>
        <dbReference type="ARBA" id="ARBA00022448"/>
    </source>
</evidence>
<dbReference type="InterPro" id="IPR003593">
    <property type="entry name" value="AAA+_ATPase"/>
</dbReference>
<evidence type="ECO:0000256" key="1">
    <source>
        <dbReference type="ARBA" id="ARBA00004141"/>
    </source>
</evidence>
<protein>
    <recommendedName>
        <fullName evidence="11">ABC transporter domain-containing protein</fullName>
    </recommendedName>
</protein>
<dbReference type="PANTHER" id="PTHR19229:SF36">
    <property type="entry name" value="ATP-BINDING CASSETTE SUB-FAMILY A MEMBER 2"/>
    <property type="match status" value="1"/>
</dbReference>
<dbReference type="EMBL" id="JAAAIN010000917">
    <property type="protein sequence ID" value="KAG0309757.1"/>
    <property type="molecule type" value="Genomic_DNA"/>
</dbReference>
<comment type="similarity">
    <text evidence="2">Belongs to the ABC transporter superfamily. ABCA family.</text>
</comment>
<feature type="transmembrane region" description="Helical" evidence="10">
    <location>
        <begin position="315"/>
        <end position="336"/>
    </location>
</feature>
<dbReference type="PANTHER" id="PTHR19229">
    <property type="entry name" value="ATP-BINDING CASSETTE TRANSPORTER SUBFAMILY A ABCA"/>
    <property type="match status" value="1"/>
</dbReference>
<dbReference type="SUPFAM" id="SSF52540">
    <property type="entry name" value="P-loop containing nucleoside triphosphate hydrolases"/>
    <property type="match status" value="1"/>
</dbReference>
<keyword evidence="9 10" id="KW-0472">Membrane</keyword>
<evidence type="ECO:0000313" key="12">
    <source>
        <dbReference type="EMBL" id="KAG0309757.1"/>
    </source>
</evidence>
<sequence>MPGKESKIAALCVNDADPATSRMFELKKIPPGPNGSKRVPAAWYPGNLWSERYGDILPCVRWFGESIPRKLPYENTTIAGAAQPDTAAWSNQGYGQGSTAFFEYDNVNQTLFITTANAQVAQAVGVPPKLTPKFESKVWPPTNTSIVYTVNTTAGPNSNAGSGLLGSIPVRFAISLNYSRDSSEGPSKIFTPQFFNILKDQAAANEVIAEIVKNLASTNGYREYKDMPFGALHFDAVDAVSGKVKATMQFGQGPSEMDNILSAPSGLRQIITMTQLTNSIVKTKFSGKYSISQGIRAMPYEYDDSVSNGYVLNQLSLRLFPFALCFLMPTFVSILVQEKEDRHRMMMAMNGLKSSSYYVAHYIEFLTMQLILSLFFCLTCAAISSQVILRTSPVIILFVLVLWAHVQTTLSFLIGSLFSKTRRATLIVYFLVAISCIMGAVADTIFKNGIPTAWFIHPNFAFFNILSEGVSHASRVNGMVPLVWADFAPGKNLFFCIMILIGESFLALLLTIYIDAVAPSEYGVQKPWHFPISTFFKKSQNSADPESHLAAHHGSPSRISSLCDADVYAERERVQTKYDPATTPLIINNLYHCYRGKVEAALKGMSFGVETNTVLGLLGPNGAGKSTMIHLLTGLYSPTSGTAHVAGANIRTDMSTVHARIGVCPQHDILWGDLTVADHLLFYARLRGIPPSLEMQAVEYAVASVSLTKFRDRQVKGLSGGEKRRVSIAIALLGDNRVIFLDEPSTGLDPHVRRVIWDIVNRVKVGRTLVLTTHSMEEADILSDRIAIMTSGRLRCVGTSLHLKELYGSGFRLNVSSKPGRLEEACASVEHQILAGLQYRRIDKFTNATTFEFDFQDQNQNSVAGHRGYGHQERGQLSTIFSLLSQPGKFPAVEDWGLSQTTLEDVFIKIVTEGDTDLAMPTIVSA</sequence>
<dbReference type="InterPro" id="IPR003439">
    <property type="entry name" value="ABC_transporter-like_ATP-bd"/>
</dbReference>
<evidence type="ECO:0000259" key="11">
    <source>
        <dbReference type="PROSITE" id="PS50893"/>
    </source>
</evidence>
<keyword evidence="13" id="KW-1185">Reference proteome</keyword>
<keyword evidence="3" id="KW-0813">Transport</keyword>
<dbReference type="FunFam" id="3.40.50.300:FF:000665">
    <property type="entry name" value="ABC transporter A family member 2"/>
    <property type="match status" value="1"/>
</dbReference>
<dbReference type="InterPro" id="IPR017871">
    <property type="entry name" value="ABC_transporter-like_CS"/>
</dbReference>